<dbReference type="PANTHER" id="PTHR33376:SF15">
    <property type="entry name" value="BLL6794 PROTEIN"/>
    <property type="match status" value="1"/>
</dbReference>
<dbReference type="NCBIfam" id="NF037995">
    <property type="entry name" value="TRAP_S1"/>
    <property type="match status" value="1"/>
</dbReference>
<dbReference type="SUPFAM" id="SSF53850">
    <property type="entry name" value="Periplasmic binding protein-like II"/>
    <property type="match status" value="1"/>
</dbReference>
<accession>A0ABS3NP10</accession>
<dbReference type="PANTHER" id="PTHR33376">
    <property type="match status" value="1"/>
</dbReference>
<reference evidence="3 4" key="1">
    <citation type="submission" date="2021-03" db="EMBL/GenBank/DDBJ databases">
        <authorList>
            <person name="Shang D.-D."/>
            <person name="Du Z.-J."/>
            <person name="Chen G.-J."/>
        </authorList>
    </citation>
    <scope>NUCLEOTIDE SEQUENCE [LARGE SCALE GENOMIC DNA]</scope>
    <source>
        <strain evidence="3 4">F1192</strain>
    </source>
</reference>
<dbReference type="RefSeq" id="WP_207991266.1">
    <property type="nucleotide sequence ID" value="NZ_JAGBKM010000012.1"/>
</dbReference>
<keyword evidence="1 2" id="KW-0732">Signal</keyword>
<dbReference type="Proteomes" id="UP000664554">
    <property type="component" value="Unassembled WGS sequence"/>
</dbReference>
<evidence type="ECO:0000256" key="1">
    <source>
        <dbReference type="ARBA" id="ARBA00022729"/>
    </source>
</evidence>
<comment type="caution">
    <text evidence="3">The sequence shown here is derived from an EMBL/GenBank/DDBJ whole genome shotgun (WGS) entry which is preliminary data.</text>
</comment>
<gene>
    <name evidence="3" type="ORF">J3492_07930</name>
</gene>
<dbReference type="CDD" id="cd13665">
    <property type="entry name" value="PBP2_TRAP_Dctp3_4"/>
    <property type="match status" value="1"/>
</dbReference>
<keyword evidence="4" id="KW-1185">Reference proteome</keyword>
<proteinExistence type="predicted"/>
<sequence length="360" mass="38940">MKIKLCKTRLVTRVTLATAIALSGVALSGCSNNEQSASANGSSDEVTILRFSHFLNATDNINTAGFEPWAKKIEEDSNGRLKVEIYPSSTLSEAGATYDASAKGTIDIGMQVQGYTAGRFPLTQVVELPGISNTGQQQTCILYKLYDDGIISDEYADVHLLSLMGTGQGALHTVDTPIRTPADMKGMRIRQPSVVASHVIDALDAAPIGMPIGDVYTSLQRGVIDGMAVTWQPIQAFRLDELLNTHTNIPFYNSTLVVSMNKDKYNSLPDDLKKVIDDNSGVEMSTEIAKIFDDSNAEVMAAARAKGDTMIDIPDPLNDPNWREPLLDGTQRYLNEVAEKGLDGEAVYEQVKAASATCKV</sequence>
<name>A0ABS3NP10_9GAMM</name>
<dbReference type="Pfam" id="PF03480">
    <property type="entry name" value="DctP"/>
    <property type="match status" value="1"/>
</dbReference>
<dbReference type="InterPro" id="IPR018389">
    <property type="entry name" value="DctP_fam"/>
</dbReference>
<protein>
    <submittedName>
        <fullName evidence="3">TRAP transporter substrate-binding protein</fullName>
    </submittedName>
</protein>
<evidence type="ECO:0000313" key="3">
    <source>
        <dbReference type="EMBL" id="MBO1531144.1"/>
    </source>
</evidence>
<dbReference type="EMBL" id="JAGBKM010000012">
    <property type="protein sequence ID" value="MBO1531144.1"/>
    <property type="molecule type" value="Genomic_DNA"/>
</dbReference>
<dbReference type="Gene3D" id="3.40.190.170">
    <property type="entry name" value="Bacterial extracellular solute-binding protein, family 7"/>
    <property type="match status" value="1"/>
</dbReference>
<feature type="chain" id="PRO_5047172228" evidence="2">
    <location>
        <begin position="29"/>
        <end position="360"/>
    </location>
</feature>
<dbReference type="PROSITE" id="PS51257">
    <property type="entry name" value="PROKAR_LIPOPROTEIN"/>
    <property type="match status" value="1"/>
</dbReference>
<organism evidence="3 4">
    <name type="scientific">Psychrobacter coccoides</name>
    <dbReference type="NCBI Taxonomy" id="2818440"/>
    <lineage>
        <taxon>Bacteria</taxon>
        <taxon>Pseudomonadati</taxon>
        <taxon>Pseudomonadota</taxon>
        <taxon>Gammaproteobacteria</taxon>
        <taxon>Moraxellales</taxon>
        <taxon>Moraxellaceae</taxon>
        <taxon>Psychrobacter</taxon>
    </lineage>
</organism>
<feature type="signal peptide" evidence="2">
    <location>
        <begin position="1"/>
        <end position="28"/>
    </location>
</feature>
<dbReference type="InterPro" id="IPR038404">
    <property type="entry name" value="TRAP_DctP_sf"/>
</dbReference>
<evidence type="ECO:0000313" key="4">
    <source>
        <dbReference type="Proteomes" id="UP000664554"/>
    </source>
</evidence>
<evidence type="ECO:0000256" key="2">
    <source>
        <dbReference type="SAM" id="SignalP"/>
    </source>
</evidence>